<dbReference type="GO" id="GO:0005524">
    <property type="term" value="F:ATP binding"/>
    <property type="evidence" value="ECO:0007669"/>
    <property type="project" value="UniProtKB-KW"/>
</dbReference>
<dbReference type="InterPro" id="IPR005248">
    <property type="entry name" value="NadD/NMNAT"/>
</dbReference>
<dbReference type="InterPro" id="IPR004821">
    <property type="entry name" value="Cyt_trans-like"/>
</dbReference>
<keyword evidence="10" id="KW-0520">NAD</keyword>
<dbReference type="PANTHER" id="PTHR39321">
    <property type="entry name" value="NICOTINATE-NUCLEOTIDE ADENYLYLTRANSFERASE-RELATED"/>
    <property type="match status" value="1"/>
</dbReference>
<comment type="similarity">
    <text evidence="3">Belongs to the NadD family.</text>
</comment>
<keyword evidence="7 16" id="KW-0548">Nucleotidyltransferase</keyword>
<dbReference type="RefSeq" id="WP_269580241.1">
    <property type="nucleotide sequence ID" value="NZ_CP114589.1"/>
</dbReference>
<dbReference type="NCBIfam" id="NF006479">
    <property type="entry name" value="PRK08887.1"/>
    <property type="match status" value="1"/>
</dbReference>
<proteinExistence type="inferred from homology"/>
<dbReference type="PANTHER" id="PTHR39321:SF3">
    <property type="entry name" value="PHOSPHOPANTETHEINE ADENYLYLTRANSFERASE"/>
    <property type="match status" value="1"/>
</dbReference>
<keyword evidence="6 16" id="KW-0808">Transferase</keyword>
<evidence type="ECO:0000256" key="10">
    <source>
        <dbReference type="ARBA" id="ARBA00023027"/>
    </source>
</evidence>
<evidence type="ECO:0000256" key="14">
    <source>
        <dbReference type="ARBA" id="ARBA00048721"/>
    </source>
</evidence>
<keyword evidence="5" id="KW-0662">Pyridine nucleotide biosynthesis</keyword>
<name>A0AA47KNP8_9GAMM</name>
<dbReference type="SUPFAM" id="SSF52374">
    <property type="entry name" value="Nucleotidylyl transferase"/>
    <property type="match status" value="1"/>
</dbReference>
<evidence type="ECO:0000256" key="9">
    <source>
        <dbReference type="ARBA" id="ARBA00022840"/>
    </source>
</evidence>
<dbReference type="GO" id="GO:0004515">
    <property type="term" value="F:nicotinate-nucleotide adenylyltransferase activity"/>
    <property type="evidence" value="ECO:0007669"/>
    <property type="project" value="UniProtKB-EC"/>
</dbReference>
<evidence type="ECO:0000256" key="12">
    <source>
        <dbReference type="ARBA" id="ARBA00033140"/>
    </source>
</evidence>
<reference evidence="16" key="1">
    <citation type="submission" date="2022-09" db="EMBL/GenBank/DDBJ databases">
        <authorList>
            <person name="Li Z.-J."/>
        </authorList>
    </citation>
    <scope>NUCLEOTIDE SEQUENCE</scope>
    <source>
        <strain evidence="16">TGB11</strain>
        <plasmid evidence="16">unnamed</plasmid>
    </source>
</reference>
<dbReference type="EMBL" id="CP114589">
    <property type="protein sequence ID" value="WBA10207.1"/>
    <property type="molecule type" value="Genomic_DNA"/>
</dbReference>
<evidence type="ECO:0000256" key="6">
    <source>
        <dbReference type="ARBA" id="ARBA00022679"/>
    </source>
</evidence>
<dbReference type="GO" id="GO:0009435">
    <property type="term" value="P:NAD+ biosynthetic process"/>
    <property type="evidence" value="ECO:0007669"/>
    <property type="project" value="InterPro"/>
</dbReference>
<evidence type="ECO:0000256" key="4">
    <source>
        <dbReference type="ARBA" id="ARBA00012389"/>
    </source>
</evidence>
<evidence type="ECO:0000256" key="7">
    <source>
        <dbReference type="ARBA" id="ARBA00022695"/>
    </source>
</evidence>
<evidence type="ECO:0000256" key="1">
    <source>
        <dbReference type="ARBA" id="ARBA00002324"/>
    </source>
</evidence>
<dbReference type="Pfam" id="PF01467">
    <property type="entry name" value="CTP_transf_like"/>
    <property type="match status" value="1"/>
</dbReference>
<evidence type="ECO:0000256" key="5">
    <source>
        <dbReference type="ARBA" id="ARBA00022642"/>
    </source>
</evidence>
<organism evidence="16 17">
    <name type="scientific">Salinivibrio kushneri</name>
    <dbReference type="NCBI Taxonomy" id="1908198"/>
    <lineage>
        <taxon>Bacteria</taxon>
        <taxon>Pseudomonadati</taxon>
        <taxon>Pseudomonadota</taxon>
        <taxon>Gammaproteobacteria</taxon>
        <taxon>Vibrionales</taxon>
        <taxon>Vibrionaceae</taxon>
        <taxon>Salinivibrio</taxon>
    </lineage>
</organism>
<accession>A0AA47KNP8</accession>
<gene>
    <name evidence="16" type="ORF">N8M53_15490</name>
</gene>
<evidence type="ECO:0000256" key="11">
    <source>
        <dbReference type="ARBA" id="ARBA00031253"/>
    </source>
</evidence>
<dbReference type="AlphaFoldDB" id="A0AA47KNP8"/>
<keyword evidence="9" id="KW-0067">ATP-binding</keyword>
<dbReference type="EC" id="2.7.7.18" evidence="4"/>
<keyword evidence="16" id="KW-0614">Plasmid</keyword>
<comment type="function">
    <text evidence="1">Catalyzes the reversible adenylation of nicotinate mononucleotide (NaMN) to nicotinic acid adenine dinucleotide (NaAD).</text>
</comment>
<dbReference type="Proteomes" id="UP001164748">
    <property type="component" value="Plasmid unnamed"/>
</dbReference>
<protein>
    <recommendedName>
        <fullName evidence="4">nicotinate-nucleotide adenylyltransferase</fullName>
        <ecNumber evidence="4">2.7.7.18</ecNumber>
    </recommendedName>
    <alternativeName>
        <fullName evidence="13">Deamido-NAD(+) diphosphorylase</fullName>
    </alternativeName>
    <alternativeName>
        <fullName evidence="12">Deamido-NAD(+) pyrophosphorylase</fullName>
    </alternativeName>
    <alternativeName>
        <fullName evidence="11">Nicotinate mononucleotide adenylyltransferase</fullName>
    </alternativeName>
</protein>
<evidence type="ECO:0000313" key="16">
    <source>
        <dbReference type="EMBL" id="WBA10207.1"/>
    </source>
</evidence>
<comment type="catalytic activity">
    <reaction evidence="14">
        <text>nicotinate beta-D-ribonucleotide + ATP + H(+) = deamido-NAD(+) + diphosphate</text>
        <dbReference type="Rhea" id="RHEA:22860"/>
        <dbReference type="ChEBI" id="CHEBI:15378"/>
        <dbReference type="ChEBI" id="CHEBI:30616"/>
        <dbReference type="ChEBI" id="CHEBI:33019"/>
        <dbReference type="ChEBI" id="CHEBI:57502"/>
        <dbReference type="ChEBI" id="CHEBI:58437"/>
        <dbReference type="EC" id="2.7.7.18"/>
    </reaction>
</comment>
<feature type="domain" description="Cytidyltransferase-like" evidence="15">
    <location>
        <begin position="7"/>
        <end position="143"/>
    </location>
</feature>
<evidence type="ECO:0000256" key="8">
    <source>
        <dbReference type="ARBA" id="ARBA00022741"/>
    </source>
</evidence>
<comment type="pathway">
    <text evidence="2">Cofactor biosynthesis; NAD(+) biosynthesis; deamido-NAD(+) from nicotinate D-ribonucleotide: step 1/1.</text>
</comment>
<dbReference type="Gene3D" id="3.40.50.620">
    <property type="entry name" value="HUPs"/>
    <property type="match status" value="1"/>
</dbReference>
<geneLocation type="plasmid" evidence="16 17">
    <name>unnamed</name>
</geneLocation>
<dbReference type="CDD" id="cd02165">
    <property type="entry name" value="NMNAT"/>
    <property type="match status" value="1"/>
</dbReference>
<evidence type="ECO:0000313" key="17">
    <source>
        <dbReference type="Proteomes" id="UP001164748"/>
    </source>
</evidence>
<dbReference type="InterPro" id="IPR014729">
    <property type="entry name" value="Rossmann-like_a/b/a_fold"/>
</dbReference>
<evidence type="ECO:0000256" key="3">
    <source>
        <dbReference type="ARBA" id="ARBA00009014"/>
    </source>
</evidence>
<sequence>MAEQIAVFGSAFNPPTRGHVSVLTQLCHFDRVLLVPSYKHAWGKTMAPYEVRCGWVQALINDLRLPNLHLCQREASLGQKGDAVTTFMLLTALQQDHPEAALTFVVGPDNLVKFGQFAQSEEILSRWSVLGVPEKVVVRSTHIRERLKQGLPIKELTTPTIAAQLTASAFDG</sequence>
<keyword evidence="8" id="KW-0547">Nucleotide-binding</keyword>
<evidence type="ECO:0000259" key="15">
    <source>
        <dbReference type="Pfam" id="PF01467"/>
    </source>
</evidence>
<evidence type="ECO:0000256" key="2">
    <source>
        <dbReference type="ARBA" id="ARBA00005019"/>
    </source>
</evidence>
<evidence type="ECO:0000256" key="13">
    <source>
        <dbReference type="ARBA" id="ARBA00033353"/>
    </source>
</evidence>